<dbReference type="OrthoDB" id="1798611at2"/>
<protein>
    <submittedName>
        <fullName evidence="2">Uncharacterized protein</fullName>
    </submittedName>
</protein>
<feature type="transmembrane region" description="Helical" evidence="1">
    <location>
        <begin position="14"/>
        <end position="38"/>
    </location>
</feature>
<evidence type="ECO:0000313" key="2">
    <source>
        <dbReference type="EMBL" id="SHH34834.1"/>
    </source>
</evidence>
<dbReference type="EMBL" id="FQXJ01000003">
    <property type="protein sequence ID" value="SHH34834.1"/>
    <property type="molecule type" value="Genomic_DNA"/>
</dbReference>
<organism evidence="2 3">
    <name type="scientific">Desulfosporosinus lacus DSM 15449</name>
    <dbReference type="NCBI Taxonomy" id="1121420"/>
    <lineage>
        <taxon>Bacteria</taxon>
        <taxon>Bacillati</taxon>
        <taxon>Bacillota</taxon>
        <taxon>Clostridia</taxon>
        <taxon>Eubacteriales</taxon>
        <taxon>Desulfitobacteriaceae</taxon>
        <taxon>Desulfosporosinus</taxon>
    </lineage>
</organism>
<keyword evidence="1" id="KW-0472">Membrane</keyword>
<name>A0A1M5S8M1_9FIRM</name>
<dbReference type="RefSeq" id="WP_073027991.1">
    <property type="nucleotide sequence ID" value="NZ_FQXJ01000003.1"/>
</dbReference>
<feature type="transmembrane region" description="Helical" evidence="1">
    <location>
        <begin position="75"/>
        <end position="93"/>
    </location>
</feature>
<reference evidence="3" key="1">
    <citation type="submission" date="2016-11" db="EMBL/GenBank/DDBJ databases">
        <authorList>
            <person name="Varghese N."/>
            <person name="Submissions S."/>
        </authorList>
    </citation>
    <scope>NUCLEOTIDE SEQUENCE [LARGE SCALE GENOMIC DNA]</scope>
    <source>
        <strain evidence="3">DSM 15449</strain>
    </source>
</reference>
<dbReference type="Proteomes" id="UP000183954">
    <property type="component" value="Unassembled WGS sequence"/>
</dbReference>
<evidence type="ECO:0000313" key="3">
    <source>
        <dbReference type="Proteomes" id="UP000183954"/>
    </source>
</evidence>
<keyword evidence="3" id="KW-1185">Reference proteome</keyword>
<proteinExistence type="predicted"/>
<evidence type="ECO:0000256" key="1">
    <source>
        <dbReference type="SAM" id="Phobius"/>
    </source>
</evidence>
<dbReference type="AlphaFoldDB" id="A0A1M5S8M1"/>
<keyword evidence="1" id="KW-1133">Transmembrane helix</keyword>
<accession>A0A1M5S8M1</accession>
<keyword evidence="1" id="KW-0812">Transmembrane</keyword>
<sequence length="98" mass="11709">MSKAKPSPDDLRRLIGYTMITFLSVFLFLPLLWFVHLFSPDQELYVPWGICSGFLVIFNILFYHWKYPENWLRNLLALVGVNLLILIFEYFWLMQSMG</sequence>
<feature type="transmembrane region" description="Helical" evidence="1">
    <location>
        <begin position="44"/>
        <end position="63"/>
    </location>
</feature>
<gene>
    <name evidence="2" type="ORF">SAMN02746098_00779</name>
</gene>